<dbReference type="EMBL" id="AMGV01000007">
    <property type="protein sequence ID" value="KEF55675.1"/>
    <property type="molecule type" value="Genomic_DNA"/>
</dbReference>
<dbReference type="PANTHER" id="PTHR10039">
    <property type="entry name" value="AMELOGENIN"/>
    <property type="match status" value="1"/>
</dbReference>
<evidence type="ECO:0000259" key="1">
    <source>
        <dbReference type="Pfam" id="PF22939"/>
    </source>
</evidence>
<dbReference type="HOGENOM" id="CLU_1496210_0_0_1"/>
<proteinExistence type="predicted"/>
<dbReference type="AlphaFoldDB" id="A0A072PJH9"/>
<dbReference type="VEuPathDB" id="FungiDB:A1O9_08425"/>
<dbReference type="Proteomes" id="UP000027920">
    <property type="component" value="Unassembled WGS sequence"/>
</dbReference>
<reference evidence="2 3" key="1">
    <citation type="submission" date="2013-03" db="EMBL/GenBank/DDBJ databases">
        <title>The Genome Sequence of Exophiala aquamarina CBS 119918.</title>
        <authorList>
            <consortium name="The Broad Institute Genomics Platform"/>
            <person name="Cuomo C."/>
            <person name="de Hoog S."/>
            <person name="Gorbushina A."/>
            <person name="Walker B."/>
            <person name="Young S.K."/>
            <person name="Zeng Q."/>
            <person name="Gargeya S."/>
            <person name="Fitzgerald M."/>
            <person name="Haas B."/>
            <person name="Abouelleil A."/>
            <person name="Allen A.W."/>
            <person name="Alvarado L."/>
            <person name="Arachchi H.M."/>
            <person name="Berlin A.M."/>
            <person name="Chapman S.B."/>
            <person name="Gainer-Dewar J."/>
            <person name="Goldberg J."/>
            <person name="Griggs A."/>
            <person name="Gujja S."/>
            <person name="Hansen M."/>
            <person name="Howarth C."/>
            <person name="Imamovic A."/>
            <person name="Ireland A."/>
            <person name="Larimer J."/>
            <person name="McCowan C."/>
            <person name="Murphy C."/>
            <person name="Pearson M."/>
            <person name="Poon T.W."/>
            <person name="Priest M."/>
            <person name="Roberts A."/>
            <person name="Saif S."/>
            <person name="Shea T."/>
            <person name="Sisk P."/>
            <person name="Sykes S."/>
            <person name="Wortman J."/>
            <person name="Nusbaum C."/>
            <person name="Birren B."/>
        </authorList>
    </citation>
    <scope>NUCLEOTIDE SEQUENCE [LARGE SCALE GENOMIC DNA]</scope>
    <source>
        <strain evidence="2 3">CBS 119918</strain>
    </source>
</reference>
<sequence length="180" mass="20830">MDNDEKMKEDVIETMATVAQGIILLPVLQLKHLQGLFRKSQIRKALRTMPKDPFSWISHAQRPLLIDELRNALAVDFGETEGYERVRQVDMDNLVRPQLLVDLCAGLITIEPESQVVRLVHFTTQEYFNKNSDLHFPDLPAIYASENFFDGVTFLGHDPTDLVHCTLQHPKDWMYPSRHF</sequence>
<dbReference type="RefSeq" id="XP_013258265.1">
    <property type="nucleotide sequence ID" value="XM_013402811.1"/>
</dbReference>
<name>A0A072PJH9_9EURO</name>
<evidence type="ECO:0000313" key="3">
    <source>
        <dbReference type="Proteomes" id="UP000027920"/>
    </source>
</evidence>
<comment type="caution">
    <text evidence="2">The sequence shown here is derived from an EMBL/GenBank/DDBJ whole genome shotgun (WGS) entry which is preliminary data.</text>
</comment>
<dbReference type="Pfam" id="PF22939">
    <property type="entry name" value="WHD_GPIID"/>
    <property type="match status" value="1"/>
</dbReference>
<keyword evidence="3" id="KW-1185">Reference proteome</keyword>
<organism evidence="2 3">
    <name type="scientific">Exophiala aquamarina CBS 119918</name>
    <dbReference type="NCBI Taxonomy" id="1182545"/>
    <lineage>
        <taxon>Eukaryota</taxon>
        <taxon>Fungi</taxon>
        <taxon>Dikarya</taxon>
        <taxon>Ascomycota</taxon>
        <taxon>Pezizomycotina</taxon>
        <taxon>Eurotiomycetes</taxon>
        <taxon>Chaetothyriomycetidae</taxon>
        <taxon>Chaetothyriales</taxon>
        <taxon>Herpotrichiellaceae</taxon>
        <taxon>Exophiala</taxon>
    </lineage>
</organism>
<accession>A0A072PJH9</accession>
<feature type="domain" description="GPI inositol-deacylase winged helix" evidence="1">
    <location>
        <begin position="49"/>
        <end position="131"/>
    </location>
</feature>
<dbReference type="InterPro" id="IPR054471">
    <property type="entry name" value="GPIID_WHD"/>
</dbReference>
<dbReference type="OrthoDB" id="195446at2759"/>
<dbReference type="PANTHER" id="PTHR10039:SF15">
    <property type="entry name" value="NACHT DOMAIN-CONTAINING PROTEIN"/>
    <property type="match status" value="1"/>
</dbReference>
<dbReference type="GeneID" id="25283338"/>
<protein>
    <recommendedName>
        <fullName evidence="1">GPI inositol-deacylase winged helix domain-containing protein</fullName>
    </recommendedName>
</protein>
<dbReference type="STRING" id="1182545.A0A072PJH9"/>
<evidence type="ECO:0000313" key="2">
    <source>
        <dbReference type="EMBL" id="KEF55675.1"/>
    </source>
</evidence>
<gene>
    <name evidence="2" type="ORF">A1O9_08425</name>
</gene>